<feature type="transmembrane region" description="Helical" evidence="6">
    <location>
        <begin position="49"/>
        <end position="70"/>
    </location>
</feature>
<keyword evidence="5 6" id="KW-0472">Membrane</keyword>
<evidence type="ECO:0000256" key="4">
    <source>
        <dbReference type="ARBA" id="ARBA00022989"/>
    </source>
</evidence>
<feature type="transmembrane region" description="Helical" evidence="6">
    <location>
        <begin position="97"/>
        <end position="114"/>
    </location>
</feature>
<keyword evidence="7" id="KW-0808">Transferase</keyword>
<keyword evidence="4 6" id="KW-1133">Transmembrane helix</keyword>
<feature type="transmembrane region" description="Helical" evidence="6">
    <location>
        <begin position="119"/>
        <end position="137"/>
    </location>
</feature>
<proteinExistence type="predicted"/>
<dbReference type="InterPro" id="IPR044878">
    <property type="entry name" value="UbiA_sf"/>
</dbReference>
<evidence type="ECO:0000313" key="7">
    <source>
        <dbReference type="EMBL" id="AMQ55259.1"/>
    </source>
</evidence>
<sequence>MSNSKIFAYLQLTRPANVITAIADIWAGFAIAGAWEYMANNWNFGDQQFWWNLIWLSLSTIGLYAGGVAFNDVADSELDAIERPERPIPSGRVSKKAAFWMSSFLLIFGIFCAFQVNQIAGILAIAVAACAVLYDYLGKHQRILGPINMGLCRTGNLLLGISVAPEVLEKIWPIGILPLIYVSAITIISRGEVHGKNRKALFAGAAMYSLIFLAIIGLTYLEGAGYLEVVPFLALLGYLLFPPLAKAIRTQEPKFIGKSVKAAVISLIIVNASLASAFAGWSIGIVILLLLPISLWLAKKFAVT</sequence>
<keyword evidence="3 6" id="KW-0812">Transmembrane</keyword>
<dbReference type="STRING" id="1727163.AO498_02535"/>
<dbReference type="RefSeq" id="WP_067543354.1">
    <property type="nucleotide sequence ID" value="NZ_CP012836.1"/>
</dbReference>
<evidence type="ECO:0000256" key="2">
    <source>
        <dbReference type="ARBA" id="ARBA00022475"/>
    </source>
</evidence>
<dbReference type="GO" id="GO:0016765">
    <property type="term" value="F:transferase activity, transferring alkyl or aryl (other than methyl) groups"/>
    <property type="evidence" value="ECO:0007669"/>
    <property type="project" value="InterPro"/>
</dbReference>
<dbReference type="Gene3D" id="1.10.357.140">
    <property type="entry name" value="UbiA prenyltransferase"/>
    <property type="match status" value="1"/>
</dbReference>
<dbReference type="CDD" id="cd13964">
    <property type="entry name" value="PT_UbiA_1"/>
    <property type="match status" value="1"/>
</dbReference>
<accession>A0A142EJF4</accession>
<evidence type="ECO:0000256" key="6">
    <source>
        <dbReference type="SAM" id="Phobius"/>
    </source>
</evidence>
<dbReference type="InterPro" id="IPR000537">
    <property type="entry name" value="UbiA_prenyltransferase"/>
</dbReference>
<feature type="transmembrane region" description="Helical" evidence="6">
    <location>
        <begin position="200"/>
        <end position="218"/>
    </location>
</feature>
<name>A0A142EJF4_9BACT</name>
<dbReference type="PANTHER" id="PTHR42723:SF1">
    <property type="entry name" value="CHLOROPHYLL SYNTHASE, CHLOROPLASTIC"/>
    <property type="match status" value="1"/>
</dbReference>
<keyword evidence="2" id="KW-1003">Cell membrane</keyword>
<feature type="transmembrane region" description="Helical" evidence="6">
    <location>
        <begin position="224"/>
        <end position="241"/>
    </location>
</feature>
<dbReference type="KEGG" id="alm:AO498_02535"/>
<keyword evidence="8" id="KW-1185">Reference proteome</keyword>
<dbReference type="InterPro" id="IPR050475">
    <property type="entry name" value="Prenyltransferase_related"/>
</dbReference>
<evidence type="ECO:0000256" key="1">
    <source>
        <dbReference type="ARBA" id="ARBA00004141"/>
    </source>
</evidence>
<reference evidence="7 8" key="2">
    <citation type="journal article" date="2016" name="Genome Announc.">
        <title>Complete Genome Sequence of Algoriphagus sp. Strain M8-2, Isolated from a Brackish Lake.</title>
        <authorList>
            <person name="Muraguchi Y."/>
            <person name="Kushimoto K."/>
            <person name="Ohtsubo Y."/>
            <person name="Suzuki T."/>
            <person name="Dohra H."/>
            <person name="Kimbara K."/>
            <person name="Shintani M."/>
        </authorList>
    </citation>
    <scope>NUCLEOTIDE SEQUENCE [LARGE SCALE GENOMIC DNA]</scope>
    <source>
        <strain evidence="7 8">M8-2</strain>
    </source>
</reference>
<dbReference type="NCBIfam" id="NF035940">
    <property type="entry name" value="prenyl_rel_EboC"/>
    <property type="match status" value="1"/>
</dbReference>
<dbReference type="Proteomes" id="UP000073816">
    <property type="component" value="Chromosome"/>
</dbReference>
<dbReference type="GO" id="GO:0016020">
    <property type="term" value="C:membrane"/>
    <property type="evidence" value="ECO:0007669"/>
    <property type="project" value="UniProtKB-SubCell"/>
</dbReference>
<reference evidence="8" key="1">
    <citation type="submission" date="2015-09" db="EMBL/GenBank/DDBJ databases">
        <title>Complete sequence of Algoriphagus sp. M8-2.</title>
        <authorList>
            <person name="Shintani M."/>
        </authorList>
    </citation>
    <scope>NUCLEOTIDE SEQUENCE [LARGE SCALE GENOMIC DNA]</scope>
    <source>
        <strain evidence="8">M8-2</strain>
    </source>
</reference>
<dbReference type="PANTHER" id="PTHR42723">
    <property type="entry name" value="CHLOROPHYLL SYNTHASE"/>
    <property type="match status" value="1"/>
</dbReference>
<dbReference type="PATRIC" id="fig|1727163.4.peg.530"/>
<feature type="transmembrane region" description="Helical" evidence="6">
    <location>
        <begin position="262"/>
        <end position="291"/>
    </location>
</feature>
<evidence type="ECO:0000256" key="3">
    <source>
        <dbReference type="ARBA" id="ARBA00022692"/>
    </source>
</evidence>
<feature type="transmembrane region" description="Helical" evidence="6">
    <location>
        <begin position="18"/>
        <end position="37"/>
    </location>
</feature>
<dbReference type="Pfam" id="PF01040">
    <property type="entry name" value="UbiA"/>
    <property type="match status" value="1"/>
</dbReference>
<dbReference type="AlphaFoldDB" id="A0A142EJF4"/>
<evidence type="ECO:0000313" key="8">
    <source>
        <dbReference type="Proteomes" id="UP000073816"/>
    </source>
</evidence>
<comment type="subcellular location">
    <subcellularLocation>
        <location evidence="1">Membrane</location>
        <topology evidence="1">Multi-pass membrane protein</topology>
    </subcellularLocation>
</comment>
<organism evidence="7 8">
    <name type="scientific">Algoriphagus sanaruensis</name>
    <dbReference type="NCBI Taxonomy" id="1727163"/>
    <lineage>
        <taxon>Bacteria</taxon>
        <taxon>Pseudomonadati</taxon>
        <taxon>Bacteroidota</taxon>
        <taxon>Cytophagia</taxon>
        <taxon>Cytophagales</taxon>
        <taxon>Cyclobacteriaceae</taxon>
        <taxon>Algoriphagus</taxon>
    </lineage>
</organism>
<feature type="transmembrane region" description="Helical" evidence="6">
    <location>
        <begin position="171"/>
        <end position="188"/>
    </location>
</feature>
<evidence type="ECO:0000256" key="5">
    <source>
        <dbReference type="ARBA" id="ARBA00023136"/>
    </source>
</evidence>
<dbReference type="OrthoDB" id="2908954at2"/>
<dbReference type="EMBL" id="CP012836">
    <property type="protein sequence ID" value="AMQ55259.1"/>
    <property type="molecule type" value="Genomic_DNA"/>
</dbReference>
<gene>
    <name evidence="7" type="ORF">AO498_02535</name>
</gene>
<protein>
    <submittedName>
        <fullName evidence="7">Polyprenyltransferase</fullName>
    </submittedName>
</protein>